<dbReference type="EMBL" id="AATP01000001">
    <property type="protein sequence ID" value="EAU43146.1"/>
    <property type="molecule type" value="Genomic_DNA"/>
</dbReference>
<dbReference type="InterPro" id="IPR000835">
    <property type="entry name" value="HTH_MarR-typ"/>
</dbReference>
<dbReference type="Gene3D" id="1.10.10.10">
    <property type="entry name" value="Winged helix-like DNA-binding domain superfamily/Winged helix DNA-binding domain"/>
    <property type="match status" value="1"/>
</dbReference>
<dbReference type="GO" id="GO:0003700">
    <property type="term" value="F:DNA-binding transcription factor activity"/>
    <property type="evidence" value="ECO:0007669"/>
    <property type="project" value="InterPro"/>
</dbReference>
<evidence type="ECO:0000313" key="2">
    <source>
        <dbReference type="EMBL" id="EAU43146.1"/>
    </source>
</evidence>
<dbReference type="SUPFAM" id="SSF46785">
    <property type="entry name" value="Winged helix' DNA-binding domain"/>
    <property type="match status" value="1"/>
</dbReference>
<dbReference type="HOGENOM" id="CLU_083287_18_7_5"/>
<feature type="domain" description="HTH marR-type" evidence="1">
    <location>
        <begin position="18"/>
        <end position="150"/>
    </location>
</feature>
<proteinExistence type="predicted"/>
<dbReference type="AlphaFoldDB" id="Q0G5B8"/>
<dbReference type="STRING" id="217511.GCA_001463845_00738"/>
<dbReference type="PANTHER" id="PTHR33164">
    <property type="entry name" value="TRANSCRIPTIONAL REGULATOR, MARR FAMILY"/>
    <property type="match status" value="1"/>
</dbReference>
<dbReference type="eggNOG" id="COG1846">
    <property type="taxonomic scope" value="Bacteria"/>
</dbReference>
<evidence type="ECO:0000259" key="1">
    <source>
        <dbReference type="PROSITE" id="PS50995"/>
    </source>
</evidence>
<dbReference type="RefSeq" id="WP_007067120.1">
    <property type="nucleotide sequence ID" value="NZ_DS022272.1"/>
</dbReference>
<dbReference type="GO" id="GO:0006950">
    <property type="term" value="P:response to stress"/>
    <property type="evidence" value="ECO:0007669"/>
    <property type="project" value="TreeGrafter"/>
</dbReference>
<dbReference type="PRINTS" id="PR00598">
    <property type="entry name" value="HTHMARR"/>
</dbReference>
<dbReference type="InterPro" id="IPR039422">
    <property type="entry name" value="MarR/SlyA-like"/>
</dbReference>
<dbReference type="Pfam" id="PF01047">
    <property type="entry name" value="MarR"/>
    <property type="match status" value="1"/>
</dbReference>
<dbReference type="SMART" id="SM00347">
    <property type="entry name" value="HTH_MARR"/>
    <property type="match status" value="1"/>
</dbReference>
<organism evidence="2 3">
    <name type="scientific">Fulvimarina pelagi HTCC2506</name>
    <dbReference type="NCBI Taxonomy" id="314231"/>
    <lineage>
        <taxon>Bacteria</taxon>
        <taxon>Pseudomonadati</taxon>
        <taxon>Pseudomonadota</taxon>
        <taxon>Alphaproteobacteria</taxon>
        <taxon>Hyphomicrobiales</taxon>
        <taxon>Aurantimonadaceae</taxon>
        <taxon>Fulvimarina</taxon>
    </lineage>
</organism>
<dbReference type="PROSITE" id="PS50995">
    <property type="entry name" value="HTH_MARR_2"/>
    <property type="match status" value="1"/>
</dbReference>
<reference evidence="2 3" key="1">
    <citation type="journal article" date="2010" name="J. Bacteriol.">
        <title>Genome sequence of Fulvimarina pelagi HTCC2506T, a Mn(II)-oxidizing alphaproteobacterium possessing an aerobic anoxygenic photosynthetic gene cluster and Xanthorhodopsin.</title>
        <authorList>
            <person name="Kang I."/>
            <person name="Oh H.M."/>
            <person name="Lim S.I."/>
            <person name="Ferriera S."/>
            <person name="Giovannoni S.J."/>
            <person name="Cho J.C."/>
        </authorList>
    </citation>
    <scope>NUCLEOTIDE SEQUENCE [LARGE SCALE GENOMIC DNA]</scope>
    <source>
        <strain evidence="2 3">HTCC2506</strain>
    </source>
</reference>
<protein>
    <submittedName>
        <fullName evidence="2">Transcriptional regulator</fullName>
    </submittedName>
</protein>
<dbReference type="InterPro" id="IPR036388">
    <property type="entry name" value="WH-like_DNA-bd_sf"/>
</dbReference>
<sequence length="160" mass="17869">MDLNIDPLIASSNECPSDTETVTSLLAIAKSTRAFIALLLSDIDLHPGQDQLLVRLLPSEPVSVSVLADDLSVRPSTISKMLDRLIEKGLVERGAHKIDLRRTMVQLTPKGESAREKVFEVWRKLDVDLIGTLNDEERVVLGESLHKIEALLAQRLRRLR</sequence>
<dbReference type="InterPro" id="IPR036390">
    <property type="entry name" value="WH_DNA-bd_sf"/>
</dbReference>
<keyword evidence="3" id="KW-1185">Reference proteome</keyword>
<dbReference type="PANTHER" id="PTHR33164:SF43">
    <property type="entry name" value="HTH-TYPE TRANSCRIPTIONAL REPRESSOR YETL"/>
    <property type="match status" value="1"/>
</dbReference>
<dbReference type="Proteomes" id="UP000004310">
    <property type="component" value="Unassembled WGS sequence"/>
</dbReference>
<comment type="caution">
    <text evidence="2">The sequence shown here is derived from an EMBL/GenBank/DDBJ whole genome shotgun (WGS) entry which is preliminary data.</text>
</comment>
<name>Q0G5B8_9HYPH</name>
<evidence type="ECO:0000313" key="3">
    <source>
        <dbReference type="Proteomes" id="UP000004310"/>
    </source>
</evidence>
<accession>Q0G5B8</accession>
<gene>
    <name evidence="2" type="ORF">FP2506_09891</name>
</gene>